<dbReference type="AlphaFoldDB" id="A0A438CSM1"/>
<proteinExistence type="predicted"/>
<evidence type="ECO:0000256" key="1">
    <source>
        <dbReference type="ARBA" id="ARBA00022670"/>
    </source>
</evidence>
<dbReference type="InterPro" id="IPR001584">
    <property type="entry name" value="Integrase_cat-core"/>
</dbReference>
<dbReference type="Gene3D" id="3.30.420.10">
    <property type="entry name" value="Ribonuclease H-like superfamily/Ribonuclease H"/>
    <property type="match status" value="1"/>
</dbReference>
<dbReference type="Pfam" id="PF22936">
    <property type="entry name" value="Pol_BBD"/>
    <property type="match status" value="1"/>
</dbReference>
<keyword evidence="1" id="KW-0378">Hydrolase</keyword>
<gene>
    <name evidence="4" type="primary">POLX_561</name>
    <name evidence="4" type="ORF">CK203_115780</name>
</gene>
<evidence type="ECO:0000259" key="3">
    <source>
        <dbReference type="PROSITE" id="PS50994"/>
    </source>
</evidence>
<evidence type="ECO:0000313" key="4">
    <source>
        <dbReference type="EMBL" id="RVW26216.1"/>
    </source>
</evidence>
<dbReference type="GO" id="GO:0015074">
    <property type="term" value="P:DNA integration"/>
    <property type="evidence" value="ECO:0007669"/>
    <property type="project" value="InterPro"/>
</dbReference>
<feature type="signal peptide" evidence="2">
    <location>
        <begin position="1"/>
        <end position="22"/>
    </location>
</feature>
<reference evidence="4 5" key="1">
    <citation type="journal article" date="2018" name="PLoS Genet.">
        <title>Population sequencing reveals clonal diversity and ancestral inbreeding in the grapevine cultivar Chardonnay.</title>
        <authorList>
            <person name="Roach M.J."/>
            <person name="Johnson D.L."/>
            <person name="Bohlmann J."/>
            <person name="van Vuuren H.J."/>
            <person name="Jones S.J."/>
            <person name="Pretorius I.S."/>
            <person name="Schmidt S.A."/>
            <person name="Borneman A.R."/>
        </authorList>
    </citation>
    <scope>NUCLEOTIDE SEQUENCE [LARGE SCALE GENOMIC DNA]</scope>
    <source>
        <strain evidence="5">cv. Chardonnay</strain>
        <tissue evidence="4">Leaf</tissue>
    </source>
</reference>
<keyword evidence="1" id="KW-0645">Protease</keyword>
<dbReference type="InterPro" id="IPR012337">
    <property type="entry name" value="RNaseH-like_sf"/>
</dbReference>
<dbReference type="GO" id="GO:0003676">
    <property type="term" value="F:nucleic acid binding"/>
    <property type="evidence" value="ECO:0007669"/>
    <property type="project" value="InterPro"/>
</dbReference>
<evidence type="ECO:0000256" key="2">
    <source>
        <dbReference type="SAM" id="SignalP"/>
    </source>
</evidence>
<name>A0A438CSM1_VITVI</name>
<dbReference type="InterPro" id="IPR039537">
    <property type="entry name" value="Retrotran_Ty1/copia-like"/>
</dbReference>
<dbReference type="GO" id="GO:0006508">
    <property type="term" value="P:proteolysis"/>
    <property type="evidence" value="ECO:0007669"/>
    <property type="project" value="UniProtKB-KW"/>
</dbReference>
<dbReference type="PANTHER" id="PTHR42648">
    <property type="entry name" value="TRANSPOSASE, PUTATIVE-RELATED"/>
    <property type="match status" value="1"/>
</dbReference>
<dbReference type="PANTHER" id="PTHR42648:SF22">
    <property type="entry name" value="REVERSE TRANSCRIPTASE TY1_COPIA-TYPE DOMAIN-CONTAINING PROTEIN"/>
    <property type="match status" value="1"/>
</dbReference>
<dbReference type="InterPro" id="IPR057670">
    <property type="entry name" value="SH3_retrovirus"/>
</dbReference>
<dbReference type="SUPFAM" id="SSF53098">
    <property type="entry name" value="Ribonuclease H-like"/>
    <property type="match status" value="1"/>
</dbReference>
<protein>
    <submittedName>
        <fullName evidence="4">Retrovirus-related Pol polyprotein from transposon TNT 1-94</fullName>
    </submittedName>
</protein>
<dbReference type="Pfam" id="PF13976">
    <property type="entry name" value="gag_pre-integrs"/>
    <property type="match status" value="1"/>
</dbReference>
<feature type="chain" id="PRO_5019559015" evidence="2">
    <location>
        <begin position="23"/>
        <end position="816"/>
    </location>
</feature>
<dbReference type="Pfam" id="PF00665">
    <property type="entry name" value="rve"/>
    <property type="match status" value="1"/>
</dbReference>
<evidence type="ECO:0000313" key="5">
    <source>
        <dbReference type="Proteomes" id="UP000288805"/>
    </source>
</evidence>
<dbReference type="InterPro" id="IPR036397">
    <property type="entry name" value="RNaseH_sf"/>
</dbReference>
<keyword evidence="2" id="KW-0732">Signal</keyword>
<dbReference type="EMBL" id="QGNW01002028">
    <property type="protein sequence ID" value="RVW26216.1"/>
    <property type="molecule type" value="Genomic_DNA"/>
</dbReference>
<dbReference type="InterPro" id="IPR025724">
    <property type="entry name" value="GAG-pre-integrase_dom"/>
</dbReference>
<accession>A0A438CSM1</accession>
<dbReference type="InterPro" id="IPR054722">
    <property type="entry name" value="PolX-like_BBD"/>
</dbReference>
<dbReference type="PROSITE" id="PS50994">
    <property type="entry name" value="INTEGRASE"/>
    <property type="match status" value="1"/>
</dbReference>
<organism evidence="4 5">
    <name type="scientific">Vitis vinifera</name>
    <name type="common">Grape</name>
    <dbReference type="NCBI Taxonomy" id="29760"/>
    <lineage>
        <taxon>Eukaryota</taxon>
        <taxon>Viridiplantae</taxon>
        <taxon>Streptophyta</taxon>
        <taxon>Embryophyta</taxon>
        <taxon>Tracheophyta</taxon>
        <taxon>Spermatophyta</taxon>
        <taxon>Magnoliopsida</taxon>
        <taxon>eudicotyledons</taxon>
        <taxon>Gunneridae</taxon>
        <taxon>Pentapetalae</taxon>
        <taxon>rosids</taxon>
        <taxon>Vitales</taxon>
        <taxon>Vitaceae</taxon>
        <taxon>Viteae</taxon>
        <taxon>Vitis</taxon>
    </lineage>
</organism>
<comment type="caution">
    <text evidence="4">The sequence shown here is derived from an EMBL/GenBank/DDBJ whole genome shotgun (WGS) entry which is preliminary data.</text>
</comment>
<feature type="domain" description="Integrase catalytic" evidence="3">
    <location>
        <begin position="547"/>
        <end position="713"/>
    </location>
</feature>
<dbReference type="Proteomes" id="UP000288805">
    <property type="component" value="Unassembled WGS sequence"/>
</dbReference>
<dbReference type="GO" id="GO:0008233">
    <property type="term" value="F:peptidase activity"/>
    <property type="evidence" value="ECO:0007669"/>
    <property type="project" value="UniProtKB-KW"/>
</dbReference>
<dbReference type="Pfam" id="PF25597">
    <property type="entry name" value="SH3_retrovirus"/>
    <property type="match status" value="1"/>
</dbReference>
<sequence>MRFVGHSLVLLHISNSLPSASSKPSSHHQWRASRAWNHEEFPFLLSDKDAHGHDFYLFFFVSELGLVTPTGAGVGMDPVVGEAIDRNGACSLGHPSYGFRLHPIAPSLLTNSNTFVKYVATRSGDVPNSDNNAGIFGKRSLASSKLSMATHSGHCSNNPNSLRWLDNGKWVGSGDGPGYHISQDISGPRIDPLQLKWMRVTSWNGRQRCRGGVHFNGYERLEGGELGKREGRGHNGYEEIYHSTGKGLAAPMVRQRSTILRQALILISQPSNALTAIRLIPPVWISHNFKATTLGMIRKKMRNRGFEPWTFKSCLGYQHFVINDNNCDQRKKDSKKTSTATIAEIKTEASVAEKASALVATTDHGDHMTFDSRQVSTLRPSSQKIVSTANGNTTPVIGEGSLTLTDTLNLDSVLVVPSLDYNLLSVSQITAALSCIVIFWLEFCVIKDIQTRQTIGCGIKRGKLYYLDLQSKDSNKLQQALMADEFEGEKKKSEIWLWHRRLGHASFGYLKKLFPSLFAKSDISGFRCDICELAKSHRASFPLILNKSSFPFMVIHSDVWGPSKVPTLSGSRWFVTFIDDCTRMTWLCLMKTKDEASLLFQNFHKVIETQYNAKVRVLRSDNGGEYQSSDLQKYLEGHGIIHHTTCSNTPQQNGVAEPKNRHLLEVVRASLIAAKTPISYWGEAITYAAYLINRVPSSSINFQTPLQALTNAVVAPTVPNLPPRVFGCVAFVHLHKHQRTKLTSHALQCVFIGYAFHKKGYRCYHPPTRQMYITMDVVFHEDSMYFSSESELQGEYHKEIQTLDYDYHISEEDESG</sequence>